<dbReference type="Pfam" id="PF14441">
    <property type="entry name" value="OTT_1508_deam"/>
    <property type="match status" value="1"/>
</dbReference>
<comment type="caution">
    <text evidence="2">The sequence shown here is derived from an EMBL/GenBank/DDBJ whole genome shotgun (WGS) entry which is preliminary data.</text>
</comment>
<proteinExistence type="predicted"/>
<sequence length="511" mass="57797">MPAPSASDSLLDNSPEKLTQLTYLCVLLGALNETYKSIENRKYSSGSPIRDVSLTKFQVFLNLLAQILDTRKGNTTITALACLTGPNGAEFVFCSNSRKEPELEHSKTFLSELLEFVSTNPDQCTAKPLLKQVLWRILAHNSEKLAFYLKSFSNAVEDCIMNYEEREEAEDPEFSRQLSIFQEKVNFPFDMSSDVFRSRTLGDCETLIKEIVKSKLTSFLSVVDRQIKDEPPDRSCDWCYLRHYLGRLCSYREAAEVIADAPNQWGTLFENFKVRYMPSSPSKRISISPSLNLEQLASGAFPNRDLSEFDSDIAVLREYGLDDQIRNQVRILDKKSLVHAEIQLYDYLVRQGKTLSSGFWDSSAFIATSKPPCRLCHFYFDYSDNNIVISPPHMNLYPRWLLPDVKKEEGHEAVMKFNNQLDEIIEDLQRDTEILLAEKMPVWKRNDSRTDSYGVSGWSGSTGSKPHGGMGHTSRMAGTGDMGGSAFYDPPSSLSSTKSWHFVNGSNFHGG</sequence>
<keyword evidence="3" id="KW-1185">Reference proteome</keyword>
<organism evidence="2 3">
    <name type="scientific">Conoideocrella luteorostrata</name>
    <dbReference type="NCBI Taxonomy" id="1105319"/>
    <lineage>
        <taxon>Eukaryota</taxon>
        <taxon>Fungi</taxon>
        <taxon>Dikarya</taxon>
        <taxon>Ascomycota</taxon>
        <taxon>Pezizomycotina</taxon>
        <taxon>Sordariomycetes</taxon>
        <taxon>Hypocreomycetidae</taxon>
        <taxon>Hypocreales</taxon>
        <taxon>Clavicipitaceae</taxon>
        <taxon>Conoideocrella</taxon>
    </lineage>
</organism>
<gene>
    <name evidence="2" type="ORF">QQS21_002044</name>
</gene>
<accession>A0AAJ0FXN7</accession>
<dbReference type="Proteomes" id="UP001251528">
    <property type="component" value="Unassembled WGS sequence"/>
</dbReference>
<evidence type="ECO:0000256" key="1">
    <source>
        <dbReference type="SAM" id="MobiDB-lite"/>
    </source>
</evidence>
<reference evidence="2" key="1">
    <citation type="submission" date="2023-06" db="EMBL/GenBank/DDBJ databases">
        <title>Conoideocrella luteorostrata (Hypocreales: Clavicipitaceae), a potential biocontrol fungus for elongate hemlock scale in United States Christmas tree production areas.</title>
        <authorList>
            <person name="Barrett H."/>
            <person name="Lovett B."/>
            <person name="Macias A.M."/>
            <person name="Stajich J.E."/>
            <person name="Kasson M.T."/>
        </authorList>
    </citation>
    <scope>NUCLEOTIDE SEQUENCE</scope>
    <source>
        <strain evidence="2">ARSEF 14590</strain>
    </source>
</reference>
<evidence type="ECO:0000313" key="2">
    <source>
        <dbReference type="EMBL" id="KAK2611938.1"/>
    </source>
</evidence>
<dbReference type="InterPro" id="IPR027796">
    <property type="entry name" value="OTT_1508_deam-like"/>
</dbReference>
<dbReference type="PANTHER" id="PTHR42037">
    <property type="match status" value="1"/>
</dbReference>
<evidence type="ECO:0000313" key="3">
    <source>
        <dbReference type="Proteomes" id="UP001251528"/>
    </source>
</evidence>
<dbReference type="PANTHER" id="PTHR42037:SF1">
    <property type="match status" value="1"/>
</dbReference>
<name>A0AAJ0FXN7_9HYPO</name>
<dbReference type="EMBL" id="JASWJB010000023">
    <property type="protein sequence ID" value="KAK2611938.1"/>
    <property type="molecule type" value="Genomic_DNA"/>
</dbReference>
<dbReference type="AlphaFoldDB" id="A0AAJ0FXN7"/>
<protein>
    <submittedName>
        <fullName evidence="2">Uncharacterized protein</fullName>
    </submittedName>
</protein>
<feature type="region of interest" description="Disordered" evidence="1">
    <location>
        <begin position="454"/>
        <end position="484"/>
    </location>
</feature>